<evidence type="ECO:0000256" key="1">
    <source>
        <dbReference type="SAM" id="MobiDB-lite"/>
    </source>
</evidence>
<dbReference type="AlphaFoldDB" id="A0A165FPN2"/>
<dbReference type="OrthoDB" id="5153521at2759"/>
<accession>A0A165FPN2</accession>
<keyword evidence="3" id="KW-1185">Reference proteome</keyword>
<organism evidence="2 3">
    <name type="scientific">Xylona heveae (strain CBS 132557 / TC161)</name>
    <dbReference type="NCBI Taxonomy" id="1328760"/>
    <lineage>
        <taxon>Eukaryota</taxon>
        <taxon>Fungi</taxon>
        <taxon>Dikarya</taxon>
        <taxon>Ascomycota</taxon>
        <taxon>Pezizomycotina</taxon>
        <taxon>Xylonomycetes</taxon>
        <taxon>Xylonales</taxon>
        <taxon>Xylonaceae</taxon>
        <taxon>Xylona</taxon>
    </lineage>
</organism>
<proteinExistence type="predicted"/>
<dbReference type="RefSeq" id="XP_018186787.1">
    <property type="nucleotide sequence ID" value="XM_018329458.1"/>
</dbReference>
<name>A0A165FPN2_XYLHT</name>
<dbReference type="EMBL" id="KV407461">
    <property type="protein sequence ID" value="KZF21232.1"/>
    <property type="molecule type" value="Genomic_DNA"/>
</dbReference>
<dbReference type="InParanoid" id="A0A165FPN2"/>
<evidence type="ECO:0000313" key="2">
    <source>
        <dbReference type="EMBL" id="KZF21232.1"/>
    </source>
</evidence>
<sequence length="178" mass="19749">MEQTYSTGDLRGDAVAYQRHHAQKHKWAAGVATYAPGRRQPIIPGTRRPIHPQQRVNSAIRRGNAKLLQGVSHRMNMTRKFDILEEQCQTDSSDDDVVEASAAPEPDAEIAYSYDAERGPQQGSQILSMALTKAVEKFHTKETEKLIKEEYEVVGKEPEAAENMAGPATTDADGFELI</sequence>
<dbReference type="GeneID" id="28894595"/>
<reference evidence="2 3" key="1">
    <citation type="journal article" date="2016" name="Fungal Biol.">
        <title>The genome of Xylona heveae provides a window into fungal endophytism.</title>
        <authorList>
            <person name="Gazis R."/>
            <person name="Kuo A."/>
            <person name="Riley R."/>
            <person name="LaButti K."/>
            <person name="Lipzen A."/>
            <person name="Lin J."/>
            <person name="Amirebrahimi M."/>
            <person name="Hesse C.N."/>
            <person name="Spatafora J.W."/>
            <person name="Henrissat B."/>
            <person name="Hainaut M."/>
            <person name="Grigoriev I.V."/>
            <person name="Hibbett D.S."/>
        </authorList>
    </citation>
    <scope>NUCLEOTIDE SEQUENCE [LARGE SCALE GENOMIC DNA]</scope>
    <source>
        <strain evidence="2 3">TC161</strain>
    </source>
</reference>
<dbReference type="STRING" id="1328760.A0A165FPN2"/>
<feature type="region of interest" description="Disordered" evidence="1">
    <location>
        <begin position="157"/>
        <end position="178"/>
    </location>
</feature>
<gene>
    <name evidence="2" type="ORF">L228DRAFT_168605</name>
</gene>
<protein>
    <submittedName>
        <fullName evidence="2">Uncharacterized protein</fullName>
    </submittedName>
</protein>
<dbReference type="Proteomes" id="UP000076632">
    <property type="component" value="Unassembled WGS sequence"/>
</dbReference>
<evidence type="ECO:0000313" key="3">
    <source>
        <dbReference type="Proteomes" id="UP000076632"/>
    </source>
</evidence>